<feature type="compositionally biased region" description="Basic and acidic residues" evidence="1">
    <location>
        <begin position="67"/>
        <end position="77"/>
    </location>
</feature>
<name>A0A7W3XZ54_9ACTN</name>
<gene>
    <name evidence="2" type="ORF">FOE67_24320</name>
</gene>
<dbReference type="RefSeq" id="WP_182667050.1">
    <property type="nucleotide sequence ID" value="NZ_VKHS01000990.1"/>
</dbReference>
<organism evidence="2 3">
    <name type="scientific">Streptomyces calidiresistens</name>
    <dbReference type="NCBI Taxonomy" id="1485586"/>
    <lineage>
        <taxon>Bacteria</taxon>
        <taxon>Bacillati</taxon>
        <taxon>Actinomycetota</taxon>
        <taxon>Actinomycetes</taxon>
        <taxon>Kitasatosporales</taxon>
        <taxon>Streptomycetaceae</taxon>
        <taxon>Streptomyces</taxon>
    </lineage>
</organism>
<dbReference type="EMBL" id="VKHS01000990">
    <property type="protein sequence ID" value="MBB0232522.1"/>
    <property type="molecule type" value="Genomic_DNA"/>
</dbReference>
<comment type="caution">
    <text evidence="2">The sequence shown here is derived from an EMBL/GenBank/DDBJ whole genome shotgun (WGS) entry which is preliminary data.</text>
</comment>
<dbReference type="GO" id="GO:0003677">
    <property type="term" value="F:DNA binding"/>
    <property type="evidence" value="ECO:0007669"/>
    <property type="project" value="UniProtKB-KW"/>
</dbReference>
<keyword evidence="3" id="KW-1185">Reference proteome</keyword>
<evidence type="ECO:0000256" key="1">
    <source>
        <dbReference type="SAM" id="MobiDB-lite"/>
    </source>
</evidence>
<dbReference type="AlphaFoldDB" id="A0A7W3XZ54"/>
<dbReference type="Proteomes" id="UP000530234">
    <property type="component" value="Unassembled WGS sequence"/>
</dbReference>
<protein>
    <submittedName>
        <fullName evidence="2">DNA-binding protein</fullName>
    </submittedName>
</protein>
<evidence type="ECO:0000313" key="3">
    <source>
        <dbReference type="Proteomes" id="UP000530234"/>
    </source>
</evidence>
<keyword evidence="2" id="KW-0238">DNA-binding</keyword>
<feature type="region of interest" description="Disordered" evidence="1">
    <location>
        <begin position="67"/>
        <end position="94"/>
    </location>
</feature>
<proteinExistence type="predicted"/>
<sequence length="94" mass="10788">MKTDPRNAEPQAAVRRHTYEEASAALKGVGVRWLQRNLHRLPHTRLGRTVYFTDADLERIDHLFHQEPESAQRRAVGELRPSPGNARAKQLRAI</sequence>
<evidence type="ECO:0000313" key="2">
    <source>
        <dbReference type="EMBL" id="MBB0232522.1"/>
    </source>
</evidence>
<reference evidence="3" key="1">
    <citation type="submission" date="2019-10" db="EMBL/GenBank/DDBJ databases">
        <title>Streptomyces sp. nov., a novel actinobacterium isolated from alkaline environment.</title>
        <authorList>
            <person name="Golinska P."/>
        </authorList>
    </citation>
    <scope>NUCLEOTIDE SEQUENCE [LARGE SCALE GENOMIC DNA]</scope>
    <source>
        <strain evidence="3">DSM 42108</strain>
    </source>
</reference>
<accession>A0A7W3XZ54</accession>